<evidence type="ECO:0008006" key="3">
    <source>
        <dbReference type="Google" id="ProtNLM"/>
    </source>
</evidence>
<sequence length="127" mass="14757">MQEQLQKLMEGMASIMDRNSQVDKEMGELKENLARLAVNDQENEGGREESAAGRACSMDLHNDYRSRDKQNHGNFFTRFSRLDFPKFSGLELRTWLYKVDQFFSMDEIPFEQRVKIASIHMEGEATA</sequence>
<dbReference type="AlphaFoldDB" id="A0A2G2Y1C4"/>
<dbReference type="EMBL" id="AYRZ02000030">
    <property type="protein sequence ID" value="PHT63545.1"/>
    <property type="molecule type" value="Genomic_DNA"/>
</dbReference>
<reference evidence="1 2" key="1">
    <citation type="journal article" date="2014" name="Nat. Genet.">
        <title>Genome sequence of the hot pepper provides insights into the evolution of pungency in Capsicum species.</title>
        <authorList>
            <person name="Kim S."/>
            <person name="Park M."/>
            <person name="Yeom S.I."/>
            <person name="Kim Y.M."/>
            <person name="Lee J.M."/>
            <person name="Lee H.A."/>
            <person name="Seo E."/>
            <person name="Choi J."/>
            <person name="Cheong K."/>
            <person name="Kim K.T."/>
            <person name="Jung K."/>
            <person name="Lee G.W."/>
            <person name="Oh S.K."/>
            <person name="Bae C."/>
            <person name="Kim S.B."/>
            <person name="Lee H.Y."/>
            <person name="Kim S.Y."/>
            <person name="Kim M.S."/>
            <person name="Kang B.C."/>
            <person name="Jo Y.D."/>
            <person name="Yang H.B."/>
            <person name="Jeong H.J."/>
            <person name="Kang W.H."/>
            <person name="Kwon J.K."/>
            <person name="Shin C."/>
            <person name="Lim J.Y."/>
            <person name="Park J.H."/>
            <person name="Huh J.H."/>
            <person name="Kim J.S."/>
            <person name="Kim B.D."/>
            <person name="Cohen O."/>
            <person name="Paran I."/>
            <person name="Suh M.C."/>
            <person name="Lee S.B."/>
            <person name="Kim Y.K."/>
            <person name="Shin Y."/>
            <person name="Noh S.J."/>
            <person name="Park J."/>
            <person name="Seo Y.S."/>
            <person name="Kwon S.Y."/>
            <person name="Kim H.A."/>
            <person name="Park J.M."/>
            <person name="Kim H.J."/>
            <person name="Choi S.B."/>
            <person name="Bosland P.W."/>
            <person name="Reeves G."/>
            <person name="Jo S.H."/>
            <person name="Lee B.W."/>
            <person name="Cho H.T."/>
            <person name="Choi H.S."/>
            <person name="Lee M.S."/>
            <person name="Yu Y."/>
            <person name="Do Choi Y."/>
            <person name="Park B.S."/>
            <person name="van Deynze A."/>
            <person name="Ashrafi H."/>
            <person name="Hill T."/>
            <person name="Kim W.T."/>
            <person name="Pai H.S."/>
            <person name="Ahn H.K."/>
            <person name="Yeam I."/>
            <person name="Giovannoni J.J."/>
            <person name="Rose J.K."/>
            <person name="Sorensen I."/>
            <person name="Lee S.J."/>
            <person name="Kim R.W."/>
            <person name="Choi I.Y."/>
            <person name="Choi B.S."/>
            <person name="Lim J.S."/>
            <person name="Lee Y.H."/>
            <person name="Choi D."/>
        </authorList>
    </citation>
    <scope>NUCLEOTIDE SEQUENCE [LARGE SCALE GENOMIC DNA]</scope>
    <source>
        <strain evidence="2">cv. CM334</strain>
    </source>
</reference>
<name>A0A2G2Y1C4_CAPAN</name>
<dbReference type="Gramene" id="PHT63545">
    <property type="protein sequence ID" value="PHT63545"/>
    <property type="gene ID" value="T459_32641"/>
</dbReference>
<evidence type="ECO:0000313" key="1">
    <source>
        <dbReference type="EMBL" id="PHT63545.1"/>
    </source>
</evidence>
<proteinExistence type="predicted"/>
<comment type="caution">
    <text evidence="1">The sequence shown here is derived from an EMBL/GenBank/DDBJ whole genome shotgun (WGS) entry which is preliminary data.</text>
</comment>
<protein>
    <recommendedName>
        <fullName evidence="3">Retrotransposon gag domain-containing protein</fullName>
    </recommendedName>
</protein>
<reference evidence="1 2" key="2">
    <citation type="journal article" date="2017" name="Genome Biol.">
        <title>New reference genome sequences of hot pepper reveal the massive evolution of plant disease-resistance genes by retroduplication.</title>
        <authorList>
            <person name="Kim S."/>
            <person name="Park J."/>
            <person name="Yeom S.I."/>
            <person name="Kim Y.M."/>
            <person name="Seo E."/>
            <person name="Kim K.T."/>
            <person name="Kim M.S."/>
            <person name="Lee J.M."/>
            <person name="Cheong K."/>
            <person name="Shin H.S."/>
            <person name="Kim S.B."/>
            <person name="Han K."/>
            <person name="Lee J."/>
            <person name="Park M."/>
            <person name="Lee H.A."/>
            <person name="Lee H.Y."/>
            <person name="Lee Y."/>
            <person name="Oh S."/>
            <person name="Lee J.H."/>
            <person name="Choi E."/>
            <person name="Choi E."/>
            <person name="Lee S.E."/>
            <person name="Jeon J."/>
            <person name="Kim H."/>
            <person name="Choi G."/>
            <person name="Song H."/>
            <person name="Lee J."/>
            <person name="Lee S.C."/>
            <person name="Kwon J.K."/>
            <person name="Lee H.Y."/>
            <person name="Koo N."/>
            <person name="Hong Y."/>
            <person name="Kim R.W."/>
            <person name="Kang W.H."/>
            <person name="Huh J.H."/>
            <person name="Kang B.C."/>
            <person name="Yang T.J."/>
            <person name="Lee Y.H."/>
            <person name="Bennetzen J.L."/>
            <person name="Choi D."/>
        </authorList>
    </citation>
    <scope>NUCLEOTIDE SEQUENCE [LARGE SCALE GENOMIC DNA]</scope>
    <source>
        <strain evidence="2">cv. CM334</strain>
    </source>
</reference>
<evidence type="ECO:0000313" key="2">
    <source>
        <dbReference type="Proteomes" id="UP000222542"/>
    </source>
</evidence>
<organism evidence="1 2">
    <name type="scientific">Capsicum annuum</name>
    <name type="common">Capsicum pepper</name>
    <dbReference type="NCBI Taxonomy" id="4072"/>
    <lineage>
        <taxon>Eukaryota</taxon>
        <taxon>Viridiplantae</taxon>
        <taxon>Streptophyta</taxon>
        <taxon>Embryophyta</taxon>
        <taxon>Tracheophyta</taxon>
        <taxon>Spermatophyta</taxon>
        <taxon>Magnoliopsida</taxon>
        <taxon>eudicotyledons</taxon>
        <taxon>Gunneridae</taxon>
        <taxon>Pentapetalae</taxon>
        <taxon>asterids</taxon>
        <taxon>lamiids</taxon>
        <taxon>Solanales</taxon>
        <taxon>Solanaceae</taxon>
        <taxon>Solanoideae</taxon>
        <taxon>Capsiceae</taxon>
        <taxon>Capsicum</taxon>
    </lineage>
</organism>
<accession>A0A2G2Y1C4</accession>
<dbReference type="Proteomes" id="UP000222542">
    <property type="component" value="Unassembled WGS sequence"/>
</dbReference>
<keyword evidence="2" id="KW-1185">Reference proteome</keyword>
<gene>
    <name evidence="1" type="ORF">T459_32641</name>
</gene>